<dbReference type="Proteomes" id="UP000520814">
    <property type="component" value="Unassembled WGS sequence"/>
</dbReference>
<keyword evidence="1" id="KW-0812">Transmembrane</keyword>
<dbReference type="EMBL" id="JACHGW010000001">
    <property type="protein sequence ID" value="MBB6048426.1"/>
    <property type="molecule type" value="Genomic_DNA"/>
</dbReference>
<dbReference type="NCBIfam" id="TIGR02532">
    <property type="entry name" value="IV_pilin_GFxxxE"/>
    <property type="match status" value="1"/>
</dbReference>
<protein>
    <submittedName>
        <fullName evidence="3">Prepilin-type N-terminal cleavage/methylation domain-containing protein</fullName>
    </submittedName>
</protein>
<dbReference type="InterPro" id="IPR012902">
    <property type="entry name" value="N_methyl_site"/>
</dbReference>
<accession>A0A7W9SKR9</accession>
<keyword evidence="1" id="KW-1133">Transmembrane helix</keyword>
<comment type="caution">
    <text evidence="3">The sequence shown here is derived from an EMBL/GenBank/DDBJ whole genome shotgun (WGS) entry which is preliminary data.</text>
</comment>
<evidence type="ECO:0000256" key="1">
    <source>
        <dbReference type="SAM" id="Phobius"/>
    </source>
</evidence>
<dbReference type="PANTHER" id="PTHR30093">
    <property type="entry name" value="GENERAL SECRETION PATHWAY PROTEIN G"/>
    <property type="match status" value="1"/>
</dbReference>
<organism evidence="3 4">
    <name type="scientific">Armatimonas rosea</name>
    <dbReference type="NCBI Taxonomy" id="685828"/>
    <lineage>
        <taxon>Bacteria</taxon>
        <taxon>Bacillati</taxon>
        <taxon>Armatimonadota</taxon>
        <taxon>Armatimonadia</taxon>
        <taxon>Armatimonadales</taxon>
        <taxon>Armatimonadaceae</taxon>
        <taxon>Armatimonas</taxon>
    </lineage>
</organism>
<feature type="domain" description="DUF1559" evidence="2">
    <location>
        <begin position="30"/>
        <end position="71"/>
    </location>
</feature>
<reference evidence="3 4" key="1">
    <citation type="submission" date="2020-08" db="EMBL/GenBank/DDBJ databases">
        <title>Genomic Encyclopedia of Type Strains, Phase IV (KMG-IV): sequencing the most valuable type-strain genomes for metagenomic binning, comparative biology and taxonomic classification.</title>
        <authorList>
            <person name="Goeker M."/>
        </authorList>
    </citation>
    <scope>NUCLEOTIDE SEQUENCE [LARGE SCALE GENOMIC DNA]</scope>
    <source>
        <strain evidence="3 4">DSM 23562</strain>
    </source>
</reference>
<dbReference type="Pfam" id="PF07596">
    <property type="entry name" value="SBP_bac_10"/>
    <property type="match status" value="1"/>
</dbReference>
<dbReference type="RefSeq" id="WP_184192008.1">
    <property type="nucleotide sequence ID" value="NZ_JACHGW010000001.1"/>
</dbReference>
<dbReference type="InterPro" id="IPR011453">
    <property type="entry name" value="DUF1559"/>
</dbReference>
<keyword evidence="4" id="KW-1185">Reference proteome</keyword>
<keyword evidence="1" id="KW-0472">Membrane</keyword>
<dbReference type="SUPFAM" id="SSF54523">
    <property type="entry name" value="Pili subunits"/>
    <property type="match status" value="1"/>
</dbReference>
<name>A0A7W9SKR9_ARMRO</name>
<dbReference type="Gene3D" id="3.30.700.10">
    <property type="entry name" value="Glycoprotein, Type 4 Pilin"/>
    <property type="match status" value="1"/>
</dbReference>
<evidence type="ECO:0000313" key="4">
    <source>
        <dbReference type="Proteomes" id="UP000520814"/>
    </source>
</evidence>
<dbReference type="AlphaFoldDB" id="A0A7W9SKR9"/>
<dbReference type="Pfam" id="PF07963">
    <property type="entry name" value="N_methyl"/>
    <property type="match status" value="1"/>
</dbReference>
<proteinExistence type="predicted"/>
<sequence length="253" mass="28302">MKRTFTLIELLVVIAIIAILATILFPVFNQAREKARQTTCLSNMKQLGVATLMYAQDYDERFPGFITTPPINGGTELIIPYDRQIIAYVKNDAVFQCPSDGLYRASVSVWDGNYARNPKPRSYSIAANLVTENSARQKKETDENTGIVEAALAELEMPTETIMLTESWAANVGWLRNDSTLGGISGSLLTGCDFWKLAGRPKGTDRLTGCDFSDAPTRGHHNKGVYVFTDGHVKALDWQQVRANDFRLFWRKK</sequence>
<evidence type="ECO:0000259" key="2">
    <source>
        <dbReference type="Pfam" id="PF07596"/>
    </source>
</evidence>
<dbReference type="InterPro" id="IPR045584">
    <property type="entry name" value="Pilin-like"/>
</dbReference>
<feature type="transmembrane region" description="Helical" evidence="1">
    <location>
        <begin position="7"/>
        <end position="28"/>
    </location>
</feature>
<evidence type="ECO:0000313" key="3">
    <source>
        <dbReference type="EMBL" id="MBB6048426.1"/>
    </source>
</evidence>
<gene>
    <name evidence="3" type="ORF">HNQ39_000188</name>
</gene>